<gene>
    <name evidence="2" type="ORF">ABGN05_14320</name>
</gene>
<keyword evidence="1 2" id="KW-0808">Transferase</keyword>
<accession>A0ABV3SKQ6</accession>
<proteinExistence type="predicted"/>
<dbReference type="GO" id="GO:0016740">
    <property type="term" value="F:transferase activity"/>
    <property type="evidence" value="ECO:0007669"/>
    <property type="project" value="UniProtKB-KW"/>
</dbReference>
<evidence type="ECO:0000313" key="3">
    <source>
        <dbReference type="Proteomes" id="UP001556692"/>
    </source>
</evidence>
<dbReference type="Gene3D" id="3.30.1540.10">
    <property type="entry name" value="formyl-coa transferase, domain 3"/>
    <property type="match status" value="1"/>
</dbReference>
<dbReference type="PANTHER" id="PTHR48207:SF3">
    <property type="entry name" value="SUCCINATE--HYDROXYMETHYLGLUTARATE COA-TRANSFERASE"/>
    <property type="match status" value="1"/>
</dbReference>
<name>A0ABV3SKQ6_9HYPH</name>
<dbReference type="Proteomes" id="UP001556692">
    <property type="component" value="Unassembled WGS sequence"/>
</dbReference>
<reference evidence="2 3" key="1">
    <citation type="submission" date="2024-05" db="EMBL/GenBank/DDBJ databases">
        <authorList>
            <person name="Jiang F."/>
        </authorList>
    </citation>
    <scope>NUCLEOTIDE SEQUENCE [LARGE SCALE GENOMIC DNA]</scope>
    <source>
        <strain evidence="2 3">LZ166</strain>
    </source>
</reference>
<comment type="caution">
    <text evidence="2">The sequence shown here is derived from an EMBL/GenBank/DDBJ whole genome shotgun (WGS) entry which is preliminary data.</text>
</comment>
<dbReference type="InterPro" id="IPR003673">
    <property type="entry name" value="CoA-Trfase_fam_III"/>
</dbReference>
<protein>
    <submittedName>
        <fullName evidence="2">CoA transferase</fullName>
    </submittedName>
</protein>
<dbReference type="InterPro" id="IPR044855">
    <property type="entry name" value="CoA-Trfase_III_dom3_sf"/>
</dbReference>
<dbReference type="SUPFAM" id="SSF89796">
    <property type="entry name" value="CoA-transferase family III (CaiB/BaiF)"/>
    <property type="match status" value="1"/>
</dbReference>
<dbReference type="EMBL" id="JBDPGJ010000003">
    <property type="protein sequence ID" value="MEX0406838.1"/>
    <property type="molecule type" value="Genomic_DNA"/>
</dbReference>
<keyword evidence="3" id="KW-1185">Reference proteome</keyword>
<evidence type="ECO:0000313" key="2">
    <source>
        <dbReference type="EMBL" id="MEX0406838.1"/>
    </source>
</evidence>
<dbReference type="Gene3D" id="3.40.50.10540">
    <property type="entry name" value="Crotonobetainyl-coa:carnitine coa-transferase, domain 1"/>
    <property type="match status" value="1"/>
</dbReference>
<organism evidence="2 3">
    <name type="scientific">Aquibium pacificus</name>
    <dbReference type="NCBI Taxonomy" id="3153579"/>
    <lineage>
        <taxon>Bacteria</taxon>
        <taxon>Pseudomonadati</taxon>
        <taxon>Pseudomonadota</taxon>
        <taxon>Alphaproteobacteria</taxon>
        <taxon>Hyphomicrobiales</taxon>
        <taxon>Phyllobacteriaceae</taxon>
        <taxon>Aquibium</taxon>
    </lineage>
</organism>
<dbReference type="RefSeq" id="WP_367954719.1">
    <property type="nucleotide sequence ID" value="NZ_JBDPGJ010000003.1"/>
</dbReference>
<evidence type="ECO:0000256" key="1">
    <source>
        <dbReference type="ARBA" id="ARBA00022679"/>
    </source>
</evidence>
<sequence>MEPHSRSSIAETVLSPPYAGIRVLDMTHALGAYAGRLFADFGAEVVRVEPPGGLADRRLVADGIPGARARFLFLNAGKRSVEIDLDDEDRRIALSRLAGGAQIILVERDGPFYDRIGELQAMAAGAVITAISPFGMTGPLADAPASDLTLQAAGGIAWMSGRIEDAPLSLPFDQATMVASVYAATVTAIALVDSETTGAGHLIDVSAQECIAHSLQNAIQVWDLEQRISIRGGIGTRDATEDIFPCADGFVFLAAPLALGASFRALVGYMKDNEHPSGERLSEPRWQDREWRLTREARDAFRAIFTDFVVDIDRETLTREAIARRIVLGPVSRVSDIFDDPQLAYREFFTQMRVDGDGYIRFPGAPYRTTPQVWRAGVAPRLGEHGKTIAGVAP</sequence>
<dbReference type="Pfam" id="PF02515">
    <property type="entry name" value="CoA_transf_3"/>
    <property type="match status" value="1"/>
</dbReference>
<dbReference type="InterPro" id="IPR023606">
    <property type="entry name" value="CoA-Trfase_III_dom_1_sf"/>
</dbReference>
<dbReference type="InterPro" id="IPR050483">
    <property type="entry name" value="CoA-transferase_III_domain"/>
</dbReference>
<dbReference type="PANTHER" id="PTHR48207">
    <property type="entry name" value="SUCCINATE--HYDROXYMETHYLGLUTARATE COA-TRANSFERASE"/>
    <property type="match status" value="1"/>
</dbReference>